<accession>E7GEH2</accession>
<dbReference type="Proteomes" id="UP000003157">
    <property type="component" value="Unassembled WGS sequence"/>
</dbReference>
<keyword evidence="2" id="KW-1185">Reference proteome</keyword>
<dbReference type="EMBL" id="ADKX01000046">
    <property type="protein sequence ID" value="EFW03423.1"/>
    <property type="molecule type" value="Genomic_DNA"/>
</dbReference>
<comment type="caution">
    <text evidence="1">The sequence shown here is derived from an EMBL/GenBank/DDBJ whole genome shotgun (WGS) entry which is preliminary data.</text>
</comment>
<dbReference type="RefSeq" id="WP_008790196.1">
    <property type="nucleotide sequence ID" value="NZ_AKCB01000004.1"/>
</dbReference>
<proteinExistence type="predicted"/>
<dbReference type="HOGENOM" id="CLU_1292593_0_0_9"/>
<protein>
    <submittedName>
        <fullName evidence="1">Uncharacterized protein</fullName>
    </submittedName>
</protein>
<reference evidence="1 2" key="1">
    <citation type="submission" date="2010-12" db="EMBL/GenBank/DDBJ databases">
        <title>The Genome Sequence of Coprobacillus sp. strain 29_1.</title>
        <authorList>
            <consortium name="The Broad Institute Genome Sequencing Platform"/>
            <person name="Earl A."/>
            <person name="Ward D."/>
            <person name="Feldgarden M."/>
            <person name="Gevers D."/>
            <person name="Daigneault M."/>
            <person name="Sibley C.D."/>
            <person name="White A."/>
            <person name="Strauss J."/>
            <person name="Allen-Vercoe E."/>
            <person name="Young S.K."/>
            <person name="Zeng Q."/>
            <person name="Gargeya S."/>
            <person name="Fitzgerald M."/>
            <person name="Haas B."/>
            <person name="Abouelleil A."/>
            <person name="Alvarado L."/>
            <person name="Arachchi H.M."/>
            <person name="Berlin A."/>
            <person name="Brown A."/>
            <person name="Chapman S.B."/>
            <person name="Chen Z."/>
            <person name="Dunbar C."/>
            <person name="Freedman E."/>
            <person name="Gearin G."/>
            <person name="Gellesch M."/>
            <person name="Goldberg J."/>
            <person name="Griggs A."/>
            <person name="Gujja S."/>
            <person name="Heilman E."/>
            <person name="Heiman D."/>
            <person name="Howarth C."/>
            <person name="Larson L."/>
            <person name="Lui A."/>
            <person name="MacDonald P.J.P."/>
            <person name="Mehta T."/>
            <person name="Montmayeur A."/>
            <person name="Murphy C."/>
            <person name="Neiman D."/>
            <person name="Pearson M."/>
            <person name="Priest M."/>
            <person name="Roberts A."/>
            <person name="Saif S."/>
            <person name="Shea T."/>
            <person name="Shenoy N."/>
            <person name="Sisk P."/>
            <person name="Stolte C."/>
            <person name="Sykes S."/>
            <person name="White J."/>
            <person name="Yandava C."/>
            <person name="Nusbaum C."/>
            <person name="Birren B."/>
        </authorList>
    </citation>
    <scope>NUCLEOTIDE SEQUENCE [LARGE SCALE GENOMIC DNA]</scope>
    <source>
        <strain evidence="1 2">29_1</strain>
    </source>
</reference>
<sequence length="217" mass="25368">MECKTNSIRKVGENMSFVGLHNTREGIIGFADSKATLRFANGVIGEDVQRGKITKIFKNDKFIFVTHGHNEIFSEKNRVNIEDYIAEHLKNGIDYEIFFKSLDEAIQNDKGDYHDGKYAFIIGSKNKNNKYFLLRCFIEYDKRIVFSKKEYGKQVFYGGSEFYCHLYNNQTFYNHIEISKYADMIKNYIETIIDAKDVFSEIEYNDVGKPVNVEIFQ</sequence>
<dbReference type="eggNOG" id="ENOG502ZRZ1">
    <property type="taxonomic scope" value="Bacteria"/>
</dbReference>
<dbReference type="OrthoDB" id="2037810at2"/>
<evidence type="ECO:0000313" key="2">
    <source>
        <dbReference type="Proteomes" id="UP000003157"/>
    </source>
</evidence>
<name>E7GEH2_9FIRM</name>
<organism evidence="1 2">
    <name type="scientific">Coprobacillus cateniformis</name>
    <dbReference type="NCBI Taxonomy" id="100884"/>
    <lineage>
        <taxon>Bacteria</taxon>
        <taxon>Bacillati</taxon>
        <taxon>Bacillota</taxon>
        <taxon>Erysipelotrichia</taxon>
        <taxon>Erysipelotrichales</taxon>
        <taxon>Coprobacillaceae</taxon>
        <taxon>Coprobacillus</taxon>
    </lineage>
</organism>
<dbReference type="GeneID" id="78231381"/>
<dbReference type="AlphaFoldDB" id="E7GEH2"/>
<evidence type="ECO:0000313" key="1">
    <source>
        <dbReference type="EMBL" id="EFW03423.1"/>
    </source>
</evidence>
<dbReference type="STRING" id="100884.GCA_000269565_03628"/>
<gene>
    <name evidence="1" type="ORF">HMPREF9488_03114</name>
</gene>